<dbReference type="EMBL" id="CAJNOQ010009798">
    <property type="protein sequence ID" value="CAF1234359.1"/>
    <property type="molecule type" value="Genomic_DNA"/>
</dbReference>
<evidence type="ECO:0000313" key="4">
    <source>
        <dbReference type="EMBL" id="CAF3996899.1"/>
    </source>
</evidence>
<dbReference type="EMBL" id="CAJOBC010009802">
    <property type="protein sequence ID" value="CAF3996899.1"/>
    <property type="molecule type" value="Genomic_DNA"/>
</dbReference>
<dbReference type="EMBL" id="CAJOBA010019537">
    <property type="protein sequence ID" value="CAF3904355.1"/>
    <property type="molecule type" value="Genomic_DNA"/>
</dbReference>
<keyword evidence="5" id="KW-1185">Reference proteome</keyword>
<gene>
    <name evidence="2" type="ORF">GPM918_LOCUS25338</name>
    <name evidence="1" type="ORF">OVA965_LOCUS20425</name>
    <name evidence="4" type="ORF">SRO942_LOCUS25343</name>
    <name evidence="3" type="ORF">TMI583_LOCUS20793</name>
</gene>
<evidence type="ECO:0000313" key="1">
    <source>
        <dbReference type="EMBL" id="CAF1126244.1"/>
    </source>
</evidence>
<dbReference type="EMBL" id="CAJNOK010010846">
    <property type="protein sequence ID" value="CAF1126244.1"/>
    <property type="molecule type" value="Genomic_DNA"/>
</dbReference>
<accession>A0A814YV12</accession>
<dbReference type="Proteomes" id="UP000682733">
    <property type="component" value="Unassembled WGS sequence"/>
</dbReference>
<organism evidence="2 5">
    <name type="scientific">Didymodactylos carnosus</name>
    <dbReference type="NCBI Taxonomy" id="1234261"/>
    <lineage>
        <taxon>Eukaryota</taxon>
        <taxon>Metazoa</taxon>
        <taxon>Spiralia</taxon>
        <taxon>Gnathifera</taxon>
        <taxon>Rotifera</taxon>
        <taxon>Eurotatoria</taxon>
        <taxon>Bdelloidea</taxon>
        <taxon>Philodinida</taxon>
        <taxon>Philodinidae</taxon>
        <taxon>Didymodactylos</taxon>
    </lineage>
</organism>
<proteinExistence type="predicted"/>
<comment type="caution">
    <text evidence="2">The sequence shown here is derived from an EMBL/GenBank/DDBJ whole genome shotgun (WGS) entry which is preliminary data.</text>
</comment>
<evidence type="ECO:0000313" key="5">
    <source>
        <dbReference type="Proteomes" id="UP000663829"/>
    </source>
</evidence>
<dbReference type="OrthoDB" id="10038397at2759"/>
<sequence>MSKDPTSQVFEDHTVLDRALLLDKCPLSTKSEFWVELEQQNALYNTDMYLVVHDQSSLSEEVLEKLRQFKPHSVTNADKAKTLLRYSSEINMGAMYKLSDVEKAVGNDEKLKNEIYQLVDKGTLKLDKLANILIIPERMSYFSDFDGVTTQDLKEFFHLENHGAGWIMNILQENGVLQLQTVSMTRLTSNDKIWKECVRAHLEENAKKPEEKDPIEWKLLYNNAGILQQIKDNRKLLNVTEEVLDRYCKIPSELNREETIKKFNIYLTEKKILEPYFYNIWRLNSKLDCSSFPPCIAAHVDEFLADRFAYTFALEDICLSLEEANEHPSPSPTRIFLPENPFGEVFNDFVNCGLAMPSRLCTTTKTIDDFDYEDFQNEETIKSVVYSNRLKLHDQTDYHMDLIPFSTYVLDQGFLIDSDLRNIINNGLKVVVTRKKEKAGSWLLNKVIGGAAWCWDKVKSAASAVGSFCYSIVKFVIHLPGKIFSAISDFAAPYVKQAGELIQRIAQPLLNTKLGKAAVATMQFAKEIAVEGGYKLVEGAEWVINKGTQAVNYVGKKATELTNWVGDTRIVKGTIGLAKDFRSWAASTTIWKSAAEMAVYIYTKVSNFCTAVSESYQYYNQCRTISRRIVIEQGGLVDEHIILKTFHDISQQEAKKSDDDRNTNEMIRKNIQSWRTPLIKSFESIVNQKLGSLSKDKYTIEFIKSSLKSSFALKNLESEISNLLNFYAWKTQILYFKTIQTSIKKNVPLKNVIFELVKGLPRELQFFIEDGIDQILEDFQKRIDDEGYESDENTTINDILIDFVECENWKDVFKAVTMKFTQKTIDSVFIEQTISIILSYIASLRDANALPSEAQFSFNQEDKSLKQALVEYKSNNKSKRKAQFLMTELHSIISKAINSGDVRSNIGIVRMAIKYGYPLPLSCATLIATAIDEFLTKSKLYSAGIFLEITDDENRVHVQFKTKTGQAKLRMRQFNGSVFLCQSDYRAFVGMADQMYEEVDQAFFYEALTGYLKYLHSKFPRQAETLREGVLKELELL</sequence>
<dbReference type="Proteomes" id="UP000663829">
    <property type="component" value="Unassembled WGS sequence"/>
</dbReference>
<dbReference type="Proteomes" id="UP000681722">
    <property type="component" value="Unassembled WGS sequence"/>
</dbReference>
<protein>
    <submittedName>
        <fullName evidence="2">Uncharacterized protein</fullName>
    </submittedName>
</protein>
<dbReference type="AlphaFoldDB" id="A0A814YV12"/>
<evidence type="ECO:0000313" key="2">
    <source>
        <dbReference type="EMBL" id="CAF1234359.1"/>
    </source>
</evidence>
<name>A0A814YV12_9BILA</name>
<dbReference type="Proteomes" id="UP000677228">
    <property type="component" value="Unassembled WGS sequence"/>
</dbReference>
<reference evidence="2" key="1">
    <citation type="submission" date="2021-02" db="EMBL/GenBank/DDBJ databases">
        <authorList>
            <person name="Nowell W R."/>
        </authorList>
    </citation>
    <scope>NUCLEOTIDE SEQUENCE</scope>
</reference>
<evidence type="ECO:0000313" key="3">
    <source>
        <dbReference type="EMBL" id="CAF3904355.1"/>
    </source>
</evidence>